<protein>
    <submittedName>
        <fullName evidence="6">Outer membrane receptor protein involved in Fe transport</fullName>
    </submittedName>
</protein>
<dbReference type="EMBL" id="VNHX01000017">
    <property type="protein sequence ID" value="TYP92268.1"/>
    <property type="molecule type" value="Genomic_DNA"/>
</dbReference>
<evidence type="ECO:0000313" key="6">
    <source>
        <dbReference type="EMBL" id="TYP92268.1"/>
    </source>
</evidence>
<accession>A0A5S5DA68</accession>
<dbReference type="GO" id="GO:0009279">
    <property type="term" value="C:cell outer membrane"/>
    <property type="evidence" value="ECO:0007669"/>
    <property type="project" value="UniProtKB-SubCell"/>
</dbReference>
<dbReference type="OrthoDB" id="606851at2"/>
<dbReference type="InterPro" id="IPR041700">
    <property type="entry name" value="OMP_b-brl_3"/>
</dbReference>
<dbReference type="InterPro" id="IPR036942">
    <property type="entry name" value="Beta-barrel_TonB_sf"/>
</dbReference>
<dbReference type="RefSeq" id="WP_148909368.1">
    <property type="nucleotide sequence ID" value="NZ_VNHX01000017.1"/>
</dbReference>
<keyword evidence="7" id="KW-1185">Reference proteome</keyword>
<dbReference type="Pfam" id="PF14905">
    <property type="entry name" value="OMP_b-brl_3"/>
    <property type="match status" value="1"/>
</dbReference>
<sequence length="811" mass="90991">MLKTILISLLLWYGISIAVAQQGAVKGTVKDAADSQPMRYASVSLIAEGGNVIEGQLTDSLGTFLFSRIRAGVYTVSFKFLGYDHAYTDSVVVGAKVVDVGTVFLRAADQFLDTVEVTGRRAPQEHRLDRQTYNAAQFQQTVGGTALDVVKNLPAISVDGQGQISLRGASGVLVLINDKPVVLDPVTFLSQIAANDILEVEFITNPSARYDPDGKGGILNIKTKKASQAGVSWIVNVQGGLPSIHDYGNKEAQQRYGGDLSVFYQRDKVDFSVALNYLRNDNAGFRDGDVNTIIDNRQTFFPSAGERSFDKYNYGLRMNTAYKLAANQNISIGVLANRRYQDRLADIYYDNRTIDLTSGSQIGGMSYFNSNLQNKQGEFYLIDLAYKLNVGMHNLGLGVVYEYANIHGGTDNLNIFQTDTIQYVKNTYRNPLNGLRVDVSDEVSLDGGKLTYGYQFRTDEQRGTFLYKEQEGGTSVIIPAFSGRLNASNHVQGVYAQYEFTRRALTASIGARYEYYRRLLYLRDIDTHHRYQTHQIYPSLSLMYDMGNDWAWKASAGRRVQRTNNFELNPIPEREHSETLEQGDPNLLPEFISTAETGLVKNMANMSLFANIYFQHVKNPIQRTNSVYNDTILNRLFTNAERATRWGLELGGQAKPLTWLQLNLGGNLYRYAVSGLSFGNQNESGNADLVFSFNAGAQLAFLPTWNLSANINYLSNRPTVQGWDSRFVTPHLALKKSFYKNAVYVLLQWQNLELGNWGVNEQRITTSGSDFFTTTNYVYEKNILLLNVNFNLNRINQLLKLPKSEFGEKEF</sequence>
<dbReference type="InterPro" id="IPR037066">
    <property type="entry name" value="Plug_dom_sf"/>
</dbReference>
<dbReference type="Proteomes" id="UP000325105">
    <property type="component" value="Unassembled WGS sequence"/>
</dbReference>
<evidence type="ECO:0000256" key="2">
    <source>
        <dbReference type="ARBA" id="ARBA00023136"/>
    </source>
</evidence>
<name>A0A5S5DA68_9SPHI</name>
<comment type="subcellular location">
    <subcellularLocation>
        <location evidence="1">Cell outer membrane</location>
    </subcellularLocation>
</comment>
<evidence type="ECO:0000256" key="1">
    <source>
        <dbReference type="ARBA" id="ARBA00004442"/>
    </source>
</evidence>
<feature type="domain" description="Outer membrane protein beta-barrel" evidence="5">
    <location>
        <begin position="420"/>
        <end position="789"/>
    </location>
</feature>
<keyword evidence="3" id="KW-0998">Cell outer membrane</keyword>
<dbReference type="InterPro" id="IPR008969">
    <property type="entry name" value="CarboxyPept-like_regulatory"/>
</dbReference>
<dbReference type="Gene3D" id="2.170.130.10">
    <property type="entry name" value="TonB-dependent receptor, plug domain"/>
    <property type="match status" value="1"/>
</dbReference>
<organism evidence="6 7">
    <name type="scientific">Sphingobacterium allocomposti</name>
    <dbReference type="NCBI Taxonomy" id="415956"/>
    <lineage>
        <taxon>Bacteria</taxon>
        <taxon>Pseudomonadati</taxon>
        <taxon>Bacteroidota</taxon>
        <taxon>Sphingobacteriia</taxon>
        <taxon>Sphingobacteriales</taxon>
        <taxon>Sphingobacteriaceae</taxon>
        <taxon>Sphingobacterium</taxon>
    </lineage>
</organism>
<dbReference type="SUPFAM" id="SSF49464">
    <property type="entry name" value="Carboxypeptidase regulatory domain-like"/>
    <property type="match status" value="1"/>
</dbReference>
<keyword evidence="2" id="KW-0472">Membrane</keyword>
<keyword evidence="6" id="KW-0675">Receptor</keyword>
<evidence type="ECO:0000256" key="3">
    <source>
        <dbReference type="ARBA" id="ARBA00023237"/>
    </source>
</evidence>
<dbReference type="PANTHER" id="PTHR40980">
    <property type="entry name" value="PLUG DOMAIN-CONTAINING PROTEIN"/>
    <property type="match status" value="1"/>
</dbReference>
<dbReference type="AlphaFoldDB" id="A0A5S5DA68"/>
<dbReference type="Pfam" id="PF13620">
    <property type="entry name" value="CarboxypepD_reg"/>
    <property type="match status" value="1"/>
</dbReference>
<feature type="domain" description="TonB-dependent receptor plug" evidence="4">
    <location>
        <begin position="130"/>
        <end position="218"/>
    </location>
</feature>
<proteinExistence type="predicted"/>
<dbReference type="PANTHER" id="PTHR40980:SF4">
    <property type="entry name" value="TONB-DEPENDENT RECEPTOR-LIKE BETA-BARREL DOMAIN-CONTAINING PROTEIN"/>
    <property type="match status" value="1"/>
</dbReference>
<dbReference type="Gene3D" id="2.60.40.1120">
    <property type="entry name" value="Carboxypeptidase-like, regulatory domain"/>
    <property type="match status" value="1"/>
</dbReference>
<dbReference type="InterPro" id="IPR012910">
    <property type="entry name" value="Plug_dom"/>
</dbReference>
<dbReference type="Pfam" id="PF07715">
    <property type="entry name" value="Plug"/>
    <property type="match status" value="1"/>
</dbReference>
<evidence type="ECO:0000259" key="4">
    <source>
        <dbReference type="Pfam" id="PF07715"/>
    </source>
</evidence>
<gene>
    <name evidence="6" type="ORF">BC792_11743</name>
</gene>
<dbReference type="Gene3D" id="2.40.170.20">
    <property type="entry name" value="TonB-dependent receptor, beta-barrel domain"/>
    <property type="match status" value="1"/>
</dbReference>
<comment type="caution">
    <text evidence="6">The sequence shown here is derived from an EMBL/GenBank/DDBJ whole genome shotgun (WGS) entry which is preliminary data.</text>
</comment>
<evidence type="ECO:0000259" key="5">
    <source>
        <dbReference type="Pfam" id="PF14905"/>
    </source>
</evidence>
<dbReference type="SUPFAM" id="SSF56935">
    <property type="entry name" value="Porins"/>
    <property type="match status" value="1"/>
</dbReference>
<reference evidence="6 7" key="1">
    <citation type="submission" date="2019-07" db="EMBL/GenBank/DDBJ databases">
        <title>Genomic Encyclopedia of Archaeal and Bacterial Type Strains, Phase II (KMG-II): from individual species to whole genera.</title>
        <authorList>
            <person name="Goeker M."/>
        </authorList>
    </citation>
    <scope>NUCLEOTIDE SEQUENCE [LARGE SCALE GENOMIC DNA]</scope>
    <source>
        <strain evidence="6 7">DSM 18850</strain>
    </source>
</reference>
<evidence type="ECO:0000313" key="7">
    <source>
        <dbReference type="Proteomes" id="UP000325105"/>
    </source>
</evidence>